<dbReference type="InterPro" id="IPR017938">
    <property type="entry name" value="Riboflavin_synthase-like_b-brl"/>
</dbReference>
<evidence type="ECO:0000259" key="2">
    <source>
        <dbReference type="PROSITE" id="PS51085"/>
    </source>
</evidence>
<dbReference type="OrthoDB" id="9792185at2"/>
<dbReference type="InterPro" id="IPR006058">
    <property type="entry name" value="2Fe2S_fd_BS"/>
</dbReference>
<dbReference type="Proteomes" id="UP000248134">
    <property type="component" value="Unassembled WGS sequence"/>
</dbReference>
<dbReference type="InterPro" id="IPR017927">
    <property type="entry name" value="FAD-bd_FR_type"/>
</dbReference>
<organism evidence="4 5">
    <name type="scientific">Rhodopseudomonas palustris</name>
    <dbReference type="NCBI Taxonomy" id="1076"/>
    <lineage>
        <taxon>Bacteria</taxon>
        <taxon>Pseudomonadati</taxon>
        <taxon>Pseudomonadota</taxon>
        <taxon>Alphaproteobacteria</taxon>
        <taxon>Hyphomicrobiales</taxon>
        <taxon>Nitrobacteraceae</taxon>
        <taxon>Rhodopseudomonas</taxon>
    </lineage>
</organism>
<dbReference type="CDD" id="cd00207">
    <property type="entry name" value="fer2"/>
    <property type="match status" value="1"/>
</dbReference>
<dbReference type="PROSITE" id="PS51085">
    <property type="entry name" value="2FE2S_FER_2"/>
    <property type="match status" value="1"/>
</dbReference>
<keyword evidence="1" id="KW-0472">Membrane</keyword>
<dbReference type="SUPFAM" id="SSF54292">
    <property type="entry name" value="2Fe-2S ferredoxin-like"/>
    <property type="match status" value="1"/>
</dbReference>
<proteinExistence type="predicted"/>
<dbReference type="Gene3D" id="2.40.30.10">
    <property type="entry name" value="Translation factors"/>
    <property type="match status" value="1"/>
</dbReference>
<dbReference type="Pfam" id="PF00175">
    <property type="entry name" value="NAD_binding_1"/>
    <property type="match status" value="1"/>
</dbReference>
<dbReference type="InterPro" id="IPR050415">
    <property type="entry name" value="MRET"/>
</dbReference>
<evidence type="ECO:0000259" key="3">
    <source>
        <dbReference type="PROSITE" id="PS51384"/>
    </source>
</evidence>
<dbReference type="InterPro" id="IPR039261">
    <property type="entry name" value="FNR_nucleotide-bd"/>
</dbReference>
<dbReference type="GO" id="GO:0051537">
    <property type="term" value="F:2 iron, 2 sulfur cluster binding"/>
    <property type="evidence" value="ECO:0007669"/>
    <property type="project" value="InterPro"/>
</dbReference>
<dbReference type="SUPFAM" id="SSF52343">
    <property type="entry name" value="Ferredoxin reductase-like, C-terminal NADP-linked domain"/>
    <property type="match status" value="1"/>
</dbReference>
<dbReference type="PANTHER" id="PTHR47354">
    <property type="entry name" value="NADH OXIDOREDUCTASE HCR"/>
    <property type="match status" value="1"/>
</dbReference>
<dbReference type="PANTHER" id="PTHR47354:SF2">
    <property type="entry name" value="BLR2392 PROTEIN"/>
    <property type="match status" value="1"/>
</dbReference>
<evidence type="ECO:0000256" key="1">
    <source>
        <dbReference type="SAM" id="Phobius"/>
    </source>
</evidence>
<dbReference type="InterPro" id="IPR001433">
    <property type="entry name" value="OxRdtase_FAD/NAD-bd"/>
</dbReference>
<keyword evidence="1" id="KW-1133">Transmembrane helix</keyword>
<reference evidence="4 5" key="1">
    <citation type="submission" date="2018-06" db="EMBL/GenBank/DDBJ databases">
        <title>Draft Whole-Genome Sequence of the purple photosynthetic bacterium Rhodospeudomonas palustris XCP.</title>
        <authorList>
            <person name="Rayyan A."/>
            <person name="Meyer T.E."/>
            <person name="Kyndt J.A."/>
        </authorList>
    </citation>
    <scope>NUCLEOTIDE SEQUENCE [LARGE SCALE GENOMIC DNA]</scope>
    <source>
        <strain evidence="4 5">XCP</strain>
    </source>
</reference>
<dbReference type="PROSITE" id="PS51384">
    <property type="entry name" value="FAD_FR"/>
    <property type="match status" value="1"/>
</dbReference>
<dbReference type="PRINTS" id="PR00409">
    <property type="entry name" value="PHDIOXRDTASE"/>
</dbReference>
<dbReference type="RefSeq" id="WP_110788819.1">
    <property type="nucleotide sequence ID" value="NZ_QKQS01000042.1"/>
</dbReference>
<dbReference type="CDD" id="cd06185">
    <property type="entry name" value="PDR_like"/>
    <property type="match status" value="1"/>
</dbReference>
<feature type="domain" description="2Fe-2S ferredoxin-type" evidence="2">
    <location>
        <begin position="232"/>
        <end position="322"/>
    </location>
</feature>
<dbReference type="Gene3D" id="3.40.50.80">
    <property type="entry name" value="Nucleotide-binding domain of ferredoxin-NADP reductase (FNR) module"/>
    <property type="match status" value="1"/>
</dbReference>
<dbReference type="PROSITE" id="PS00197">
    <property type="entry name" value="2FE2S_FER_1"/>
    <property type="match status" value="1"/>
</dbReference>
<feature type="domain" description="FAD-binding FR-type" evidence="3">
    <location>
        <begin position="5"/>
        <end position="106"/>
    </location>
</feature>
<dbReference type="EMBL" id="QKQS01000042">
    <property type="protein sequence ID" value="PZA09054.1"/>
    <property type="molecule type" value="Genomic_DNA"/>
</dbReference>
<dbReference type="Gene3D" id="3.10.20.30">
    <property type="match status" value="1"/>
</dbReference>
<evidence type="ECO:0000313" key="4">
    <source>
        <dbReference type="EMBL" id="PZA09054.1"/>
    </source>
</evidence>
<dbReference type="AlphaFoldDB" id="A0A323U8G1"/>
<sequence length="330" mass="35508">MRFAEQWTSSTVVSTRDLTPSIREIVLEPDMAVTTCAPGSHINVAVLIDGQPDKRSYSLVGAPDKGRLRIAVRLAGDSRGGSRAMWVLKPGQRIDITHPASLFEIDWSRRHYALIAGGIGVTPMLGIAAALARRGTELTMHYAVKSRSDAALHDELSSLLGDRLRLHAGDEGARLDLDAAFRALPEGAVAVLCGPLRMLEAARHAWHQAGRPASDLCFETFGSSGRLPTTEFRVRIGATGSEIVVPRDRSMLDALNAAGFDVISDCERGECGVCAVDVTAVDGEIDHRDVFFSDHQKHDSGKMCACVSRARGTVTIDTLYRPDQLPGAAA</sequence>
<dbReference type="InterPro" id="IPR012675">
    <property type="entry name" value="Beta-grasp_dom_sf"/>
</dbReference>
<keyword evidence="1" id="KW-0812">Transmembrane</keyword>
<comment type="caution">
    <text evidence="4">The sequence shown here is derived from an EMBL/GenBank/DDBJ whole genome shotgun (WGS) entry which is preliminary data.</text>
</comment>
<name>A0A323U8G1_RHOPL</name>
<dbReference type="Pfam" id="PF00111">
    <property type="entry name" value="Fer2"/>
    <property type="match status" value="1"/>
</dbReference>
<evidence type="ECO:0000313" key="5">
    <source>
        <dbReference type="Proteomes" id="UP000248134"/>
    </source>
</evidence>
<dbReference type="GO" id="GO:0016491">
    <property type="term" value="F:oxidoreductase activity"/>
    <property type="evidence" value="ECO:0007669"/>
    <property type="project" value="InterPro"/>
</dbReference>
<protein>
    <submittedName>
        <fullName evidence="4">Oxidoreductase</fullName>
    </submittedName>
</protein>
<dbReference type="InterPro" id="IPR001041">
    <property type="entry name" value="2Fe-2S_ferredoxin-type"/>
</dbReference>
<accession>A0A323U8G1</accession>
<gene>
    <name evidence="4" type="ORF">DNX69_25520</name>
</gene>
<dbReference type="SUPFAM" id="SSF63380">
    <property type="entry name" value="Riboflavin synthase domain-like"/>
    <property type="match status" value="1"/>
</dbReference>
<dbReference type="InterPro" id="IPR036010">
    <property type="entry name" value="2Fe-2S_ferredoxin-like_sf"/>
</dbReference>
<feature type="transmembrane region" description="Helical" evidence="1">
    <location>
        <begin position="112"/>
        <end position="132"/>
    </location>
</feature>